<name>B4FXR4_MAIZE</name>
<organism evidence="1">
    <name type="scientific">Zea mays</name>
    <name type="common">Maize</name>
    <dbReference type="NCBI Taxonomy" id="4577"/>
    <lineage>
        <taxon>Eukaryota</taxon>
        <taxon>Viridiplantae</taxon>
        <taxon>Streptophyta</taxon>
        <taxon>Embryophyta</taxon>
        <taxon>Tracheophyta</taxon>
        <taxon>Spermatophyta</taxon>
        <taxon>Magnoliopsida</taxon>
        <taxon>Liliopsida</taxon>
        <taxon>Poales</taxon>
        <taxon>Poaceae</taxon>
        <taxon>PACMAD clade</taxon>
        <taxon>Panicoideae</taxon>
        <taxon>Andropogonodae</taxon>
        <taxon>Andropogoneae</taxon>
        <taxon>Tripsacinae</taxon>
        <taxon>Zea</taxon>
    </lineage>
</organism>
<dbReference type="GeneID" id="100273841"/>
<reference evidence="1" key="1">
    <citation type="journal article" date="2009" name="PLoS Genet.">
        <title>Sequencing, mapping, and analysis of 27,455 maize full-length cDNAs.</title>
        <authorList>
            <person name="Soderlund C."/>
            <person name="Descour A."/>
            <person name="Kudrna D."/>
            <person name="Bomhoff M."/>
            <person name="Boyd L."/>
            <person name="Currie J."/>
            <person name="Angelova A."/>
            <person name="Collura K."/>
            <person name="Wissotski M."/>
            <person name="Ashley E."/>
            <person name="Morrow D."/>
            <person name="Fernandes J."/>
            <person name="Walbot V."/>
            <person name="Yu Y."/>
        </authorList>
    </citation>
    <scope>NUCLEOTIDE SEQUENCE</scope>
    <source>
        <strain evidence="1">B73</strain>
    </source>
</reference>
<accession>B4FXR4</accession>
<dbReference type="AlphaFoldDB" id="B4FXR4"/>
<dbReference type="KEGG" id="zma:100273841"/>
<evidence type="ECO:0000313" key="1">
    <source>
        <dbReference type="EMBL" id="ACF86907.1"/>
    </source>
</evidence>
<dbReference type="ExpressionAtlas" id="B4FXR4">
    <property type="expression patterns" value="baseline and differential"/>
</dbReference>
<dbReference type="RefSeq" id="NP_001141712.1">
    <property type="nucleotide sequence ID" value="NM_001148240.1"/>
</dbReference>
<sequence>MLCFGLASSLRDALAAARPDHISLAERSPVEAPCRCLALLPPHGLLPHGVGIPPSDGCAPQACSTRALPDLQLPCARPRHMVLCCPWPQLSSSLHGRAGAPSSSDACFLSLATTPSCSRCPCLFFLRAELHSWPCPGSPVRGLGPRLSLVGLAVSSTPDICARCRLAVLGSPVDNTTSTLTGCLLFLRSPIRDVVHPRRQAAQRSSTFGAMHKSESPSFLQTPIEFVYGTKEDDRASDVVPPTRCSRWTNQGRMDITSGCSPSEYLP</sequence>
<proteinExistence type="evidence at transcript level"/>
<protein>
    <submittedName>
        <fullName evidence="1">Uncharacterized protein</fullName>
    </submittedName>
</protein>
<dbReference type="EMBL" id="BT041902">
    <property type="protein sequence ID" value="ACF86907.1"/>
    <property type="molecule type" value="mRNA"/>
</dbReference>